<name>A0A0E9XGP1_ANGAN</name>
<organism evidence="1">
    <name type="scientific">Anguilla anguilla</name>
    <name type="common">European freshwater eel</name>
    <name type="synonym">Muraena anguilla</name>
    <dbReference type="NCBI Taxonomy" id="7936"/>
    <lineage>
        <taxon>Eukaryota</taxon>
        <taxon>Metazoa</taxon>
        <taxon>Chordata</taxon>
        <taxon>Craniata</taxon>
        <taxon>Vertebrata</taxon>
        <taxon>Euteleostomi</taxon>
        <taxon>Actinopterygii</taxon>
        <taxon>Neopterygii</taxon>
        <taxon>Teleostei</taxon>
        <taxon>Anguilliformes</taxon>
        <taxon>Anguillidae</taxon>
        <taxon>Anguilla</taxon>
    </lineage>
</organism>
<protein>
    <submittedName>
        <fullName evidence="1">Uncharacterized protein</fullName>
    </submittedName>
</protein>
<accession>A0A0E9XGP1</accession>
<dbReference type="AlphaFoldDB" id="A0A0E9XGP1"/>
<evidence type="ECO:0000313" key="1">
    <source>
        <dbReference type="EMBL" id="JAI01622.1"/>
    </source>
</evidence>
<proteinExistence type="predicted"/>
<reference evidence="1" key="1">
    <citation type="submission" date="2014-11" db="EMBL/GenBank/DDBJ databases">
        <authorList>
            <person name="Amaro Gonzalez C."/>
        </authorList>
    </citation>
    <scope>NUCLEOTIDE SEQUENCE</scope>
</reference>
<sequence length="24" mass="2496">MEMVSLPPGGANVCSTCATYAVFF</sequence>
<dbReference type="EMBL" id="GBXM01006956">
    <property type="protein sequence ID" value="JAI01622.1"/>
    <property type="molecule type" value="Transcribed_RNA"/>
</dbReference>
<reference evidence="1" key="2">
    <citation type="journal article" date="2015" name="Fish Shellfish Immunol.">
        <title>Early steps in the European eel (Anguilla anguilla)-Vibrio vulnificus interaction in the gills: Role of the RtxA13 toxin.</title>
        <authorList>
            <person name="Callol A."/>
            <person name="Pajuelo D."/>
            <person name="Ebbesson L."/>
            <person name="Teles M."/>
            <person name="MacKenzie S."/>
            <person name="Amaro C."/>
        </authorList>
    </citation>
    <scope>NUCLEOTIDE SEQUENCE</scope>
</reference>